<keyword evidence="4" id="KW-0963">Cytoplasm</keyword>
<dbReference type="PANTHER" id="PTHR10257">
    <property type="entry name" value="SERINE/THREONINE PROTEIN PHOSPHATASE 2A PP2A REGULATORY SUBUNIT B"/>
    <property type="match status" value="1"/>
</dbReference>
<dbReference type="PANTHER" id="PTHR10257:SF3">
    <property type="entry name" value="SERINE_THREONINE-PROTEIN PHOSPHATASE 2A 56 KDA REGULATORY SUBUNIT GAMMA ISOFORM"/>
    <property type="match status" value="1"/>
</dbReference>
<gene>
    <name evidence="10" type="ORF">INT43_001688</name>
</gene>
<dbReference type="Proteomes" id="UP000654370">
    <property type="component" value="Unassembled WGS sequence"/>
</dbReference>
<comment type="caution">
    <text evidence="10">The sequence shown here is derived from an EMBL/GenBank/DDBJ whole genome shotgun (WGS) entry which is preliminary data.</text>
</comment>
<dbReference type="GO" id="GO:0019888">
    <property type="term" value="F:protein phosphatase regulator activity"/>
    <property type="evidence" value="ECO:0007669"/>
    <property type="project" value="UniProtKB-UniRule"/>
</dbReference>
<evidence type="ECO:0000256" key="8">
    <source>
        <dbReference type="PIRNR" id="PIRNR028043"/>
    </source>
</evidence>
<evidence type="ECO:0000313" key="10">
    <source>
        <dbReference type="EMBL" id="KAG2178842.1"/>
    </source>
</evidence>
<dbReference type="EMBL" id="JAEPQZ010000007">
    <property type="protein sequence ID" value="KAG2178842.1"/>
    <property type="molecule type" value="Genomic_DNA"/>
</dbReference>
<sequence length="653" mass="74634">MKGLKGVLSRSKASSTSSSQPSTTNNDQKRQPTINAQPGHSSSTGQQRPTGESSTHATTPPIRVSTTPPPNPDSPIQSPKLKSSSLTKGIGDVPKNAPINRLKGTPKDTIPVSKSPRRQRSSRFHSHENINLEKYPNFNEVPAHQRHELLLRKLVQCQVIFDFNDPSSQLKGKEIKRQALQEMIDYVVTTKGVIVDAIYPEAIRMFSLNLFRTIPPPVNPVGDAFDPEEDEPVLEMAWPHLQLVYEFFLRFVESPDFNTSIAKRYIDQKFILQLLDLFDSEDPRERDFLKTTLHRIYGKFLNLRAFIRRSMNNIFFQFIYETERHNGIAELLEILGSIINGFALPLKGEHKTFLSKVLIPLHKVKSLSLYHPQLAYCVVQFLEKDQALTEEVINGLLRYWPKINSPKEVMFLHEIEEILDLVEPNEFQKVMKPLFQRLALCVSSQHFQVAERALAFWNNEYIVNLMGDNIEVIMPIMFPALYENSKTHWNRTIHSSVYNALKIFADISPRLYDACTLEYNEKQKINEKRNEGRTQLWKQLESNVQRKSATPDMAHISVTDNDSNMSGGEINQAVPLNGNLNDVDSTQYRQEGGDRIQPEMHPFSEDNSQLRRKSKIPMGANVLSQSENYHDPVENVTSTSDMMDVLTPEDQNP</sequence>
<feature type="region of interest" description="Disordered" evidence="9">
    <location>
        <begin position="1"/>
        <end position="126"/>
    </location>
</feature>
<reference evidence="10" key="1">
    <citation type="submission" date="2020-12" db="EMBL/GenBank/DDBJ databases">
        <title>Metabolic potential, ecology and presence of endohyphal bacteria is reflected in genomic diversity of Mucoromycotina.</title>
        <authorList>
            <person name="Muszewska A."/>
            <person name="Okrasinska A."/>
            <person name="Steczkiewicz K."/>
            <person name="Drgas O."/>
            <person name="Orlowska M."/>
            <person name="Perlinska-Lenart U."/>
            <person name="Aleksandrzak-Piekarczyk T."/>
            <person name="Szatraj K."/>
            <person name="Zielenkiewicz U."/>
            <person name="Pilsyk S."/>
            <person name="Malc E."/>
            <person name="Mieczkowski P."/>
            <person name="Kruszewska J.S."/>
            <person name="Biernat P."/>
            <person name="Pawlowska J."/>
        </authorList>
    </citation>
    <scope>NUCLEOTIDE SEQUENCE</scope>
    <source>
        <strain evidence="10">WA0000067209</strain>
    </source>
</reference>
<dbReference type="GO" id="GO:0005737">
    <property type="term" value="C:cytoplasm"/>
    <property type="evidence" value="ECO:0007669"/>
    <property type="project" value="UniProtKB-SubCell"/>
</dbReference>
<protein>
    <recommendedName>
        <fullName evidence="8">Serine/threonine-protein phosphatase 2A 56 kDa regulatory subunit</fullName>
    </recommendedName>
</protein>
<feature type="region of interest" description="Disordered" evidence="9">
    <location>
        <begin position="556"/>
        <end position="581"/>
    </location>
</feature>
<evidence type="ECO:0000256" key="7">
    <source>
        <dbReference type="ARBA" id="ARBA00064351"/>
    </source>
</evidence>
<dbReference type="GO" id="GO:1901991">
    <property type="term" value="P:negative regulation of mitotic cell cycle phase transition"/>
    <property type="evidence" value="ECO:0007669"/>
    <property type="project" value="UniProtKB-ARBA"/>
</dbReference>
<dbReference type="InterPro" id="IPR011989">
    <property type="entry name" value="ARM-like"/>
</dbReference>
<evidence type="ECO:0000256" key="5">
    <source>
        <dbReference type="ARBA" id="ARBA00022553"/>
    </source>
</evidence>
<dbReference type="GO" id="GO:0005816">
    <property type="term" value="C:spindle pole body"/>
    <property type="evidence" value="ECO:0007669"/>
    <property type="project" value="UniProtKB-ARBA"/>
</dbReference>
<organism evidence="10 11">
    <name type="scientific">Mortierella isabellina</name>
    <name type="common">Filamentous fungus</name>
    <name type="synonym">Umbelopsis isabellina</name>
    <dbReference type="NCBI Taxonomy" id="91625"/>
    <lineage>
        <taxon>Eukaryota</taxon>
        <taxon>Fungi</taxon>
        <taxon>Fungi incertae sedis</taxon>
        <taxon>Mucoromycota</taxon>
        <taxon>Mucoromycotina</taxon>
        <taxon>Umbelopsidomycetes</taxon>
        <taxon>Umbelopsidales</taxon>
        <taxon>Umbelopsidaceae</taxon>
        <taxon>Umbelopsis</taxon>
    </lineage>
</organism>
<dbReference type="GO" id="GO:0000159">
    <property type="term" value="C:protein phosphatase type 2A complex"/>
    <property type="evidence" value="ECO:0007669"/>
    <property type="project" value="UniProtKB-UniRule"/>
</dbReference>
<dbReference type="GO" id="GO:0035556">
    <property type="term" value="P:intracellular signal transduction"/>
    <property type="evidence" value="ECO:0007669"/>
    <property type="project" value="UniProtKB-ARBA"/>
</dbReference>
<comment type="similarity">
    <text evidence="3">Belongs to the phosphatase 2A regulatory subunit B family.</text>
</comment>
<dbReference type="SUPFAM" id="SSF48371">
    <property type="entry name" value="ARM repeat"/>
    <property type="match status" value="1"/>
</dbReference>
<dbReference type="GO" id="GO:0051754">
    <property type="term" value="P:meiotic sister chromatid cohesion, centromeric"/>
    <property type="evidence" value="ECO:0007669"/>
    <property type="project" value="UniProtKB-ARBA"/>
</dbReference>
<feature type="compositionally biased region" description="Polar residues" evidence="9">
    <location>
        <begin position="31"/>
        <end position="58"/>
    </location>
</feature>
<dbReference type="Pfam" id="PF01603">
    <property type="entry name" value="B56"/>
    <property type="match status" value="1"/>
</dbReference>
<dbReference type="AlphaFoldDB" id="A0A8H7PR93"/>
<comment type="subunit">
    <text evidence="7">PP2A consists of a common heterodimeric core enzyme, composed of a 36 kDa catalytic subunit (subunit C) and a 65 kDa constant regulatory subunit (PR65 or subunit A), that associates with a variety of regulatory subunits. Proteins that associate with the core dimer include three families of regulatory subunits B (the R2/B/PR55/B55, R3/B''/PR72/PR130/PR59 and R5/B'/B56 families), the 48 kDa variable regulatory subunit, viral proteins, and cell signaling molecules.</text>
</comment>
<evidence type="ECO:0000256" key="4">
    <source>
        <dbReference type="ARBA" id="ARBA00022490"/>
    </source>
</evidence>
<keyword evidence="11" id="KW-1185">Reference proteome</keyword>
<evidence type="ECO:0000256" key="9">
    <source>
        <dbReference type="SAM" id="MobiDB-lite"/>
    </source>
</evidence>
<dbReference type="Gene3D" id="1.25.10.10">
    <property type="entry name" value="Leucine-rich Repeat Variant"/>
    <property type="match status" value="1"/>
</dbReference>
<evidence type="ECO:0000313" key="11">
    <source>
        <dbReference type="Proteomes" id="UP000654370"/>
    </source>
</evidence>
<evidence type="ECO:0000256" key="6">
    <source>
        <dbReference type="ARBA" id="ARBA00023242"/>
    </source>
</evidence>
<dbReference type="FunFam" id="1.25.10.10:FF:000016">
    <property type="entry name" value="Serine/threonine-protein phosphatase 2A 56 kDa regulatory subunit"/>
    <property type="match status" value="1"/>
</dbReference>
<evidence type="ECO:0000256" key="3">
    <source>
        <dbReference type="ARBA" id="ARBA00008259"/>
    </source>
</evidence>
<accession>A0A8H7PR93</accession>
<dbReference type="OrthoDB" id="10264446at2759"/>
<feature type="compositionally biased region" description="Basic residues" evidence="9">
    <location>
        <begin position="115"/>
        <end position="124"/>
    </location>
</feature>
<dbReference type="InterPro" id="IPR016024">
    <property type="entry name" value="ARM-type_fold"/>
</dbReference>
<dbReference type="PIRSF" id="PIRSF028043">
    <property type="entry name" value="PP2A_B56"/>
    <property type="match status" value="1"/>
</dbReference>
<dbReference type="InterPro" id="IPR002554">
    <property type="entry name" value="PP2A_B56"/>
</dbReference>
<keyword evidence="6" id="KW-0539">Nucleus</keyword>
<dbReference type="GO" id="GO:0098813">
    <property type="term" value="P:nuclear chromosome segregation"/>
    <property type="evidence" value="ECO:0007669"/>
    <property type="project" value="UniProtKB-ARBA"/>
</dbReference>
<feature type="compositionally biased region" description="Low complexity" evidence="9">
    <location>
        <begin position="9"/>
        <end position="24"/>
    </location>
</feature>
<dbReference type="GO" id="GO:0000775">
    <property type="term" value="C:chromosome, centromeric region"/>
    <property type="evidence" value="ECO:0007669"/>
    <property type="project" value="UniProtKB-ARBA"/>
</dbReference>
<evidence type="ECO:0000256" key="2">
    <source>
        <dbReference type="ARBA" id="ARBA00004496"/>
    </source>
</evidence>
<name>A0A8H7PR93_MORIS</name>
<comment type="subcellular location">
    <subcellularLocation>
        <location evidence="2">Cytoplasm</location>
    </subcellularLocation>
    <subcellularLocation>
        <location evidence="1">Nucleus</location>
    </subcellularLocation>
</comment>
<feature type="region of interest" description="Disordered" evidence="9">
    <location>
        <begin position="627"/>
        <end position="653"/>
    </location>
</feature>
<keyword evidence="5" id="KW-0597">Phosphoprotein</keyword>
<evidence type="ECO:0000256" key="1">
    <source>
        <dbReference type="ARBA" id="ARBA00004123"/>
    </source>
</evidence>
<dbReference type="GO" id="GO:0005634">
    <property type="term" value="C:nucleus"/>
    <property type="evidence" value="ECO:0007669"/>
    <property type="project" value="UniProtKB-SubCell"/>
</dbReference>
<proteinExistence type="inferred from homology"/>
<comment type="function">
    <text evidence="8">The B regulatory subunit might modulate substrate selectivity and catalytic activity, and also might direct the localization of the catalytic enzyme to a particular subcellular compartment.</text>
</comment>